<protein>
    <submittedName>
        <fullName evidence="2">Uncharacterized protein</fullName>
    </submittedName>
</protein>
<feature type="non-terminal residue" evidence="2">
    <location>
        <position position="1"/>
    </location>
</feature>
<dbReference type="EMBL" id="BKCJ011838806">
    <property type="protein sequence ID" value="GFD57231.1"/>
    <property type="molecule type" value="Genomic_DNA"/>
</dbReference>
<proteinExistence type="predicted"/>
<feature type="compositionally biased region" description="Basic and acidic residues" evidence="1">
    <location>
        <begin position="32"/>
        <end position="51"/>
    </location>
</feature>
<name>A0A699XJZ7_TANCI</name>
<dbReference type="AlphaFoldDB" id="A0A699XJZ7"/>
<sequence>YSEVDFNQFADPSADDTTLGLTESTTELDPSEPARPEEPATSTRHDTHDDADTGLVGTRLDIDVSFNRAPDPSADDTTQPSAKPPARR</sequence>
<gene>
    <name evidence="2" type="ORF">Tci_929200</name>
</gene>
<feature type="region of interest" description="Disordered" evidence="1">
    <location>
        <begin position="1"/>
        <end position="88"/>
    </location>
</feature>
<comment type="caution">
    <text evidence="2">The sequence shown here is derived from an EMBL/GenBank/DDBJ whole genome shotgun (WGS) entry which is preliminary data.</text>
</comment>
<evidence type="ECO:0000313" key="2">
    <source>
        <dbReference type="EMBL" id="GFD57231.1"/>
    </source>
</evidence>
<organism evidence="2">
    <name type="scientific">Tanacetum cinerariifolium</name>
    <name type="common">Dalmatian daisy</name>
    <name type="synonym">Chrysanthemum cinerariifolium</name>
    <dbReference type="NCBI Taxonomy" id="118510"/>
    <lineage>
        <taxon>Eukaryota</taxon>
        <taxon>Viridiplantae</taxon>
        <taxon>Streptophyta</taxon>
        <taxon>Embryophyta</taxon>
        <taxon>Tracheophyta</taxon>
        <taxon>Spermatophyta</taxon>
        <taxon>Magnoliopsida</taxon>
        <taxon>eudicotyledons</taxon>
        <taxon>Gunneridae</taxon>
        <taxon>Pentapetalae</taxon>
        <taxon>asterids</taxon>
        <taxon>campanulids</taxon>
        <taxon>Asterales</taxon>
        <taxon>Asteraceae</taxon>
        <taxon>Asteroideae</taxon>
        <taxon>Anthemideae</taxon>
        <taxon>Anthemidinae</taxon>
        <taxon>Tanacetum</taxon>
    </lineage>
</organism>
<reference evidence="2" key="1">
    <citation type="journal article" date="2019" name="Sci. Rep.">
        <title>Draft genome of Tanacetum cinerariifolium, the natural source of mosquito coil.</title>
        <authorList>
            <person name="Yamashiro T."/>
            <person name="Shiraishi A."/>
            <person name="Satake H."/>
            <person name="Nakayama K."/>
        </authorList>
    </citation>
    <scope>NUCLEOTIDE SEQUENCE</scope>
</reference>
<accession>A0A699XJZ7</accession>
<feature type="compositionally biased region" description="Low complexity" evidence="1">
    <location>
        <begin position="15"/>
        <end position="28"/>
    </location>
</feature>
<feature type="non-terminal residue" evidence="2">
    <location>
        <position position="88"/>
    </location>
</feature>
<evidence type="ECO:0000256" key="1">
    <source>
        <dbReference type="SAM" id="MobiDB-lite"/>
    </source>
</evidence>